<name>A0A2T0N7T9_9ACTN</name>
<dbReference type="Proteomes" id="UP000238312">
    <property type="component" value="Unassembled WGS sequence"/>
</dbReference>
<dbReference type="EMBL" id="PVNG01000003">
    <property type="protein sequence ID" value="PRX68634.1"/>
    <property type="molecule type" value="Genomic_DNA"/>
</dbReference>
<protein>
    <submittedName>
        <fullName evidence="1">Uncharacterized protein</fullName>
    </submittedName>
</protein>
<keyword evidence="2" id="KW-1185">Reference proteome</keyword>
<dbReference type="RefSeq" id="WP_146178107.1">
    <property type="nucleotide sequence ID" value="NZ_JBFAIB010000003.1"/>
</dbReference>
<accession>A0A2T0N7T9</accession>
<reference evidence="1 2" key="1">
    <citation type="submission" date="2018-03" db="EMBL/GenBank/DDBJ databases">
        <title>Genomic Encyclopedia of Type Strains, Phase III (KMG-III): the genomes of soil and plant-associated and newly described type strains.</title>
        <authorList>
            <person name="Whitman W."/>
        </authorList>
    </citation>
    <scope>NUCLEOTIDE SEQUENCE [LARGE SCALE GENOMIC DNA]</scope>
    <source>
        <strain evidence="1 2">CGMCC 4.7104</strain>
    </source>
</reference>
<gene>
    <name evidence="1" type="ORF">B0I32_103596</name>
</gene>
<evidence type="ECO:0000313" key="1">
    <source>
        <dbReference type="EMBL" id="PRX68634.1"/>
    </source>
</evidence>
<evidence type="ECO:0000313" key="2">
    <source>
        <dbReference type="Proteomes" id="UP000238312"/>
    </source>
</evidence>
<dbReference type="AlphaFoldDB" id="A0A2T0N7T9"/>
<organism evidence="1 2">
    <name type="scientific">Nonomuraea fuscirosea</name>
    <dbReference type="NCBI Taxonomy" id="1291556"/>
    <lineage>
        <taxon>Bacteria</taxon>
        <taxon>Bacillati</taxon>
        <taxon>Actinomycetota</taxon>
        <taxon>Actinomycetes</taxon>
        <taxon>Streptosporangiales</taxon>
        <taxon>Streptosporangiaceae</taxon>
        <taxon>Nonomuraea</taxon>
    </lineage>
</organism>
<sequence>MTLRQINDNWVGDGIDDLVAYFAADPNEYAAHQVIVARCAHCAGQVFVLETDESSTCVRRTCVQCDRTIFMLDGEEHWPTEEAEAEYFVECACGEDRFETAVGFTFYDDTPDSDVRWVSIAARCTADGLIGYCADYKIRYGPSHHLVDAV</sequence>
<dbReference type="OrthoDB" id="281728at2"/>
<comment type="caution">
    <text evidence="1">The sequence shown here is derived from an EMBL/GenBank/DDBJ whole genome shotgun (WGS) entry which is preliminary data.</text>
</comment>
<proteinExistence type="predicted"/>